<organism evidence="5 6">
    <name type="scientific">Oceaniradius stylonematis</name>
    <dbReference type="NCBI Taxonomy" id="2184161"/>
    <lineage>
        <taxon>Bacteria</taxon>
        <taxon>Pseudomonadati</taxon>
        <taxon>Pseudomonadota</taxon>
        <taxon>Alphaproteobacteria</taxon>
        <taxon>Hyphomicrobiales</taxon>
        <taxon>Ahrensiaceae</taxon>
        <taxon>Oceaniradius</taxon>
    </lineage>
</organism>
<dbReference type="Proteomes" id="UP000246132">
    <property type="component" value="Unassembled WGS sequence"/>
</dbReference>
<dbReference type="OrthoDB" id="9793825at2"/>
<dbReference type="EMBL" id="QFWV02000004">
    <property type="protein sequence ID" value="RKF07950.1"/>
    <property type="molecule type" value="Genomic_DNA"/>
</dbReference>
<proteinExistence type="inferred from homology"/>
<dbReference type="AlphaFoldDB" id="A0A3A8AJV7"/>
<dbReference type="PANTHER" id="PTHR43391">
    <property type="entry name" value="RETINOL DEHYDROGENASE-RELATED"/>
    <property type="match status" value="1"/>
</dbReference>
<name>A0A3A8AJV7_9HYPH</name>
<dbReference type="InterPro" id="IPR020904">
    <property type="entry name" value="Sc_DH/Rdtase_CS"/>
</dbReference>
<protein>
    <submittedName>
        <fullName evidence="5">SDR family NAD(P)-dependent oxidoreductase</fullName>
    </submittedName>
</protein>
<sequence length="277" mass="29934">MTRKPAIVVTGCSSGIGAHCAGRLRADGWHVVVTARKETDLERLRGEGFDAVYLDYCEPSSIDGCFAFAMEATGGRIDALFNNGAYAQPGAVEDVPVDALRAQFEANLFGWHHLTRLAVPAMRQQGAGRIVHNSSVLGFVPVPLRGAYTASKYALEGLMLTLRQELAGSGIHVSLIEPGPVPSRFAMNTLPWIERFIDVKGSVHAEAYRARLEQLRAGGTGDDGGKALDWCYRALSAALTDARPRPHYHVTPQTRLAALGKRVAPSDLLYRLLARGA</sequence>
<dbReference type="PANTHER" id="PTHR43391:SF14">
    <property type="entry name" value="DEHYDROGENASE_REDUCTASE SDR FAMILY PROTEIN 7-LIKE"/>
    <property type="match status" value="1"/>
</dbReference>
<accession>A0A3A8AJV7</accession>
<dbReference type="InterPro" id="IPR002347">
    <property type="entry name" value="SDR_fam"/>
</dbReference>
<comment type="caution">
    <text evidence="5">The sequence shown here is derived from an EMBL/GenBank/DDBJ whole genome shotgun (WGS) entry which is preliminary data.</text>
</comment>
<dbReference type="PRINTS" id="PR00080">
    <property type="entry name" value="SDRFAMILY"/>
</dbReference>
<evidence type="ECO:0000313" key="6">
    <source>
        <dbReference type="Proteomes" id="UP000246132"/>
    </source>
</evidence>
<evidence type="ECO:0000313" key="5">
    <source>
        <dbReference type="EMBL" id="RKF07950.1"/>
    </source>
</evidence>
<dbReference type="PROSITE" id="PS00061">
    <property type="entry name" value="ADH_SHORT"/>
    <property type="match status" value="1"/>
</dbReference>
<dbReference type="SUPFAM" id="SSF51735">
    <property type="entry name" value="NAD(P)-binding Rossmann-fold domains"/>
    <property type="match status" value="1"/>
</dbReference>
<dbReference type="Gene3D" id="3.40.50.720">
    <property type="entry name" value="NAD(P)-binding Rossmann-like Domain"/>
    <property type="match status" value="1"/>
</dbReference>
<reference evidence="5 6" key="1">
    <citation type="journal article" date="2018" name="Int. J. Syst. Bacteriol.">
        <title>Oceaniradius stylonemae gen. nov., sp. nov., isolated from a red alga, Stylonema cornu-cervi.</title>
        <authorList>
            <person name="Jeong S."/>
        </authorList>
    </citation>
    <scope>NUCLEOTIDE SEQUENCE [LARGE SCALE GENOMIC DNA]</scope>
    <source>
        <strain evidence="5 6">StC1</strain>
    </source>
</reference>
<evidence type="ECO:0000256" key="1">
    <source>
        <dbReference type="ARBA" id="ARBA00006484"/>
    </source>
</evidence>
<keyword evidence="6" id="KW-1185">Reference proteome</keyword>
<dbReference type="Pfam" id="PF00106">
    <property type="entry name" value="adh_short"/>
    <property type="match status" value="1"/>
</dbReference>
<comment type="similarity">
    <text evidence="1 4">Belongs to the short-chain dehydrogenases/reductases (SDR) family.</text>
</comment>
<evidence type="ECO:0000256" key="4">
    <source>
        <dbReference type="RuleBase" id="RU000363"/>
    </source>
</evidence>
<gene>
    <name evidence="5" type="ORF">DEM25_007570</name>
</gene>
<dbReference type="PRINTS" id="PR00081">
    <property type="entry name" value="GDHRDH"/>
</dbReference>
<keyword evidence="3" id="KW-0560">Oxidoreductase</keyword>
<evidence type="ECO:0000256" key="3">
    <source>
        <dbReference type="ARBA" id="ARBA00023002"/>
    </source>
</evidence>
<keyword evidence="2" id="KW-0521">NADP</keyword>
<dbReference type="InterPro" id="IPR036291">
    <property type="entry name" value="NAD(P)-bd_dom_sf"/>
</dbReference>
<dbReference type="RefSeq" id="WP_109765782.1">
    <property type="nucleotide sequence ID" value="NZ_JASHJQ010000001.1"/>
</dbReference>
<dbReference type="GO" id="GO:0016491">
    <property type="term" value="F:oxidoreductase activity"/>
    <property type="evidence" value="ECO:0007669"/>
    <property type="project" value="UniProtKB-KW"/>
</dbReference>
<dbReference type="CDD" id="cd05374">
    <property type="entry name" value="17beta-HSD-like_SDR_c"/>
    <property type="match status" value="1"/>
</dbReference>
<evidence type="ECO:0000256" key="2">
    <source>
        <dbReference type="ARBA" id="ARBA00022857"/>
    </source>
</evidence>